<name>A0AAW8E0D4_9BURK</name>
<dbReference type="AlphaFoldDB" id="A0AAW8E0D4"/>
<proteinExistence type="predicted"/>
<organism evidence="1 2">
    <name type="scientific">Variovorax boronicumulans</name>
    <dbReference type="NCBI Taxonomy" id="436515"/>
    <lineage>
        <taxon>Bacteria</taxon>
        <taxon>Pseudomonadati</taxon>
        <taxon>Pseudomonadota</taxon>
        <taxon>Betaproteobacteria</taxon>
        <taxon>Burkholderiales</taxon>
        <taxon>Comamonadaceae</taxon>
        <taxon>Variovorax</taxon>
    </lineage>
</organism>
<gene>
    <name evidence="1" type="ORF">J2W25_004296</name>
</gene>
<reference evidence="1" key="1">
    <citation type="submission" date="2023-07" db="EMBL/GenBank/DDBJ databases">
        <title>Sorghum-associated microbial communities from plants grown in Nebraska, USA.</title>
        <authorList>
            <person name="Schachtman D."/>
        </authorList>
    </citation>
    <scope>NUCLEOTIDE SEQUENCE</scope>
    <source>
        <strain evidence="1">DS2795</strain>
    </source>
</reference>
<sequence length="331" mass="37079">MEDMSEAAEMGEHLAVAQALREQLWPHLDTDAPRWVLALLDPNHPVAVHDPLHVTRLAQRQPPVEWLPVRREDFLSSPELWPQLLVLRAPDRSGWIDEPLLELTVAHALERRTSINGAYVCGWLVTDRDPADIARQMKRALRQRMSFLQQRALAWFEPHRWALLMASEDARAWLRTAMAGVHSWSWIDLAGHLNETLFTGHNEAPVAGALTSADWARQQRVPQARQVVLALTKADIDLPADAERHIDQALLQADVLGLILLEDRLCFALHSIGIGPQWHRHPAATACIECATNGESTLADALDALDDETLHRIAITAGEHVGTKTSKEFMA</sequence>
<comment type="caution">
    <text evidence="1">The sequence shown here is derived from an EMBL/GenBank/DDBJ whole genome shotgun (WGS) entry which is preliminary data.</text>
</comment>
<dbReference type="EMBL" id="JAUSRR010000007">
    <property type="protein sequence ID" value="MDP9925253.1"/>
    <property type="molecule type" value="Genomic_DNA"/>
</dbReference>
<dbReference type="Proteomes" id="UP001244295">
    <property type="component" value="Unassembled WGS sequence"/>
</dbReference>
<evidence type="ECO:0008006" key="3">
    <source>
        <dbReference type="Google" id="ProtNLM"/>
    </source>
</evidence>
<dbReference type="RefSeq" id="WP_307582067.1">
    <property type="nucleotide sequence ID" value="NZ_JAUSRQ010000001.1"/>
</dbReference>
<accession>A0AAW8E0D4</accession>
<evidence type="ECO:0000313" key="1">
    <source>
        <dbReference type="EMBL" id="MDP9925253.1"/>
    </source>
</evidence>
<protein>
    <recommendedName>
        <fullName evidence="3">DUF4123 domain-containing protein</fullName>
    </recommendedName>
</protein>
<evidence type="ECO:0000313" key="2">
    <source>
        <dbReference type="Proteomes" id="UP001244295"/>
    </source>
</evidence>